<organism evidence="1 2">
    <name type="scientific">Liparis tanakae</name>
    <name type="common">Tanaka's snailfish</name>
    <dbReference type="NCBI Taxonomy" id="230148"/>
    <lineage>
        <taxon>Eukaryota</taxon>
        <taxon>Metazoa</taxon>
        <taxon>Chordata</taxon>
        <taxon>Craniata</taxon>
        <taxon>Vertebrata</taxon>
        <taxon>Euteleostomi</taxon>
        <taxon>Actinopterygii</taxon>
        <taxon>Neopterygii</taxon>
        <taxon>Teleostei</taxon>
        <taxon>Neoteleostei</taxon>
        <taxon>Acanthomorphata</taxon>
        <taxon>Eupercaria</taxon>
        <taxon>Perciformes</taxon>
        <taxon>Cottioidei</taxon>
        <taxon>Cottales</taxon>
        <taxon>Liparidae</taxon>
        <taxon>Liparis</taxon>
    </lineage>
</organism>
<name>A0A4Z2EDL2_9TELE</name>
<dbReference type="EMBL" id="SRLO01009214">
    <property type="protein sequence ID" value="TNN26939.1"/>
    <property type="molecule type" value="Genomic_DNA"/>
</dbReference>
<comment type="caution">
    <text evidence="1">The sequence shown here is derived from an EMBL/GenBank/DDBJ whole genome shotgun (WGS) entry which is preliminary data.</text>
</comment>
<evidence type="ECO:0000313" key="1">
    <source>
        <dbReference type="EMBL" id="TNN26939.1"/>
    </source>
</evidence>
<protein>
    <submittedName>
        <fullName evidence="1">Uncharacterized protein</fullName>
    </submittedName>
</protein>
<reference evidence="1 2" key="1">
    <citation type="submission" date="2019-03" db="EMBL/GenBank/DDBJ databases">
        <title>First draft genome of Liparis tanakae, snailfish: a comprehensive survey of snailfish specific genes.</title>
        <authorList>
            <person name="Kim W."/>
            <person name="Song I."/>
            <person name="Jeong J.-H."/>
            <person name="Kim D."/>
            <person name="Kim S."/>
            <person name="Ryu S."/>
            <person name="Song J.Y."/>
            <person name="Lee S.K."/>
        </authorList>
    </citation>
    <scope>NUCLEOTIDE SEQUENCE [LARGE SCALE GENOMIC DNA]</scope>
    <source>
        <tissue evidence="1">Muscle</tissue>
    </source>
</reference>
<accession>A0A4Z2EDL2</accession>
<dbReference type="AlphaFoldDB" id="A0A4Z2EDL2"/>
<dbReference type="Proteomes" id="UP000314294">
    <property type="component" value="Unassembled WGS sequence"/>
</dbReference>
<keyword evidence="2" id="KW-1185">Reference proteome</keyword>
<sequence>MPTLPFSTIKLSHHQLTEAEACPPGQLTRCSPHTLEHKAIIVPAAWRRGDSQAERRSGPLLLAAPEVQLFGTIEP</sequence>
<gene>
    <name evidence="1" type="ORF">EYF80_062919</name>
</gene>
<evidence type="ECO:0000313" key="2">
    <source>
        <dbReference type="Proteomes" id="UP000314294"/>
    </source>
</evidence>
<proteinExistence type="predicted"/>